<dbReference type="AlphaFoldDB" id="A0A9P7JHY3"/>
<proteinExistence type="predicted"/>
<dbReference type="PANTHER" id="PTHR35043:SF7">
    <property type="entry name" value="TRANSCRIPTION FACTOR DOMAIN-CONTAINING PROTEIN"/>
    <property type="match status" value="1"/>
</dbReference>
<organism evidence="3 4">
    <name type="scientific">Suillus subaureus</name>
    <dbReference type="NCBI Taxonomy" id="48587"/>
    <lineage>
        <taxon>Eukaryota</taxon>
        <taxon>Fungi</taxon>
        <taxon>Dikarya</taxon>
        <taxon>Basidiomycota</taxon>
        <taxon>Agaricomycotina</taxon>
        <taxon>Agaricomycetes</taxon>
        <taxon>Agaricomycetidae</taxon>
        <taxon>Boletales</taxon>
        <taxon>Suillineae</taxon>
        <taxon>Suillaceae</taxon>
        <taxon>Suillus</taxon>
    </lineage>
</organism>
<evidence type="ECO:0000313" key="3">
    <source>
        <dbReference type="EMBL" id="KAG1823575.1"/>
    </source>
</evidence>
<feature type="signal peptide" evidence="2">
    <location>
        <begin position="1"/>
        <end position="19"/>
    </location>
</feature>
<sequence>MCLLVLFCIFLYLVGVVQAATTTNTTNPATSDSFKASPFTTRTLWTIVSSSVLTLFACIYSAIHANIPSPKDSPNGTLRQRLGIMVIALIAPELIVTWTMRQWFSARQVTRRLKDSGYYPSVHPEQKESEEKEPVETPGQCENRFLRFFRLLLVVLATGVLSVLVFLWCLPGALARWVKGWVKAHFLEQSEDYTWTQTHNFSVLMGGFMLNTRSTIGAKTAISKGLIIIQVACSRLGPSLFAVLHFLTYAEWWNKPLDVQCPHPVYWKSTSGLENHIDDDQVIRWGILSPVFGPIEELLGSSKVPTSRKFRVSTFDGSIKFEYLDKIVLCLAALLMASIFCGIRCITWFFAFPPYQERVLWRMSAVVITFTPWCGFLTSLLFGVLYTPNEVDISVYALHALLYITARAVLLVLMFATLCNLPPDVYKAVLWTGLVPHL</sequence>
<keyword evidence="2" id="KW-0732">Signal</keyword>
<reference evidence="3" key="1">
    <citation type="journal article" date="2020" name="New Phytol.">
        <title>Comparative genomics reveals dynamic genome evolution in host specialist ectomycorrhizal fungi.</title>
        <authorList>
            <person name="Lofgren L.A."/>
            <person name="Nguyen N.H."/>
            <person name="Vilgalys R."/>
            <person name="Ruytinx J."/>
            <person name="Liao H.L."/>
            <person name="Branco S."/>
            <person name="Kuo A."/>
            <person name="LaButti K."/>
            <person name="Lipzen A."/>
            <person name="Andreopoulos W."/>
            <person name="Pangilinan J."/>
            <person name="Riley R."/>
            <person name="Hundley H."/>
            <person name="Na H."/>
            <person name="Barry K."/>
            <person name="Grigoriev I.V."/>
            <person name="Stajich J.E."/>
            <person name="Kennedy P.G."/>
        </authorList>
    </citation>
    <scope>NUCLEOTIDE SEQUENCE</scope>
    <source>
        <strain evidence="3">MN1</strain>
    </source>
</reference>
<evidence type="ECO:0000256" key="1">
    <source>
        <dbReference type="SAM" id="Phobius"/>
    </source>
</evidence>
<feature type="transmembrane region" description="Helical" evidence="1">
    <location>
        <begin position="148"/>
        <end position="170"/>
    </location>
</feature>
<keyword evidence="1" id="KW-0472">Membrane</keyword>
<dbReference type="GeneID" id="64626420"/>
<feature type="transmembrane region" description="Helical" evidence="1">
    <location>
        <begin position="327"/>
        <end position="351"/>
    </location>
</feature>
<keyword evidence="4" id="KW-1185">Reference proteome</keyword>
<accession>A0A9P7JHY3</accession>
<keyword evidence="1" id="KW-0812">Transmembrane</keyword>
<comment type="caution">
    <text evidence="3">The sequence shown here is derived from an EMBL/GenBank/DDBJ whole genome shotgun (WGS) entry which is preliminary data.</text>
</comment>
<feature type="transmembrane region" description="Helical" evidence="1">
    <location>
        <begin position="363"/>
        <end position="386"/>
    </location>
</feature>
<gene>
    <name evidence="3" type="ORF">BJ212DRAFT_1296171</name>
</gene>
<feature type="chain" id="PRO_5040312133" evidence="2">
    <location>
        <begin position="20"/>
        <end position="438"/>
    </location>
</feature>
<dbReference type="RefSeq" id="XP_041197635.1">
    <property type="nucleotide sequence ID" value="XM_041332403.1"/>
</dbReference>
<evidence type="ECO:0000256" key="2">
    <source>
        <dbReference type="SAM" id="SignalP"/>
    </source>
</evidence>
<dbReference type="PANTHER" id="PTHR35043">
    <property type="entry name" value="TRANSCRIPTION FACTOR DOMAIN-CONTAINING PROTEIN"/>
    <property type="match status" value="1"/>
</dbReference>
<feature type="transmembrane region" description="Helical" evidence="1">
    <location>
        <begin position="84"/>
        <end position="104"/>
    </location>
</feature>
<feature type="transmembrane region" description="Helical" evidence="1">
    <location>
        <begin position="43"/>
        <end position="63"/>
    </location>
</feature>
<name>A0A9P7JHY3_9AGAM</name>
<dbReference type="OrthoDB" id="9451547at2759"/>
<keyword evidence="1" id="KW-1133">Transmembrane helix</keyword>
<evidence type="ECO:0000313" key="4">
    <source>
        <dbReference type="Proteomes" id="UP000807769"/>
    </source>
</evidence>
<protein>
    <submittedName>
        <fullName evidence="3">Uncharacterized protein</fullName>
    </submittedName>
</protein>
<dbReference type="EMBL" id="JABBWG010000004">
    <property type="protein sequence ID" value="KAG1823575.1"/>
    <property type="molecule type" value="Genomic_DNA"/>
</dbReference>
<feature type="transmembrane region" description="Helical" evidence="1">
    <location>
        <begin position="393"/>
        <end position="416"/>
    </location>
</feature>
<dbReference type="Proteomes" id="UP000807769">
    <property type="component" value="Unassembled WGS sequence"/>
</dbReference>